<keyword evidence="3" id="KW-0804">Transcription</keyword>
<dbReference type="InterPro" id="IPR050109">
    <property type="entry name" value="HTH-type_TetR-like_transc_reg"/>
</dbReference>
<sequence length="256" mass="27477">MAAAPAPVPGAGLAGRADARRNREIVLRTAARVFAEEGLEVSLGRIAQRAGVGAGTVYRHFPSKEILVEAVLADHVESLVAAADRFAARAAPGDALFGFLLEVIEKSAGRQHICDALTAEQGWPHATLTAATRHFDEALDRLLHNAKQTGAIRADVQADDLAALAAGGAALRSAHRNQARGIRLVRLLLDGLRTPNVTKDVVFRDMPAVARHDTAVDSVQHCRECGARLRTRATGRPPRYCGATCRQRARRRRTAT</sequence>
<dbReference type="EMBL" id="BAAAZN010000001">
    <property type="protein sequence ID" value="GAA3527467.1"/>
    <property type="molecule type" value="Genomic_DNA"/>
</dbReference>
<dbReference type="InterPro" id="IPR001647">
    <property type="entry name" value="HTH_TetR"/>
</dbReference>
<evidence type="ECO:0000256" key="4">
    <source>
        <dbReference type="PROSITE-ProRule" id="PRU00335"/>
    </source>
</evidence>
<dbReference type="SUPFAM" id="SSF48498">
    <property type="entry name" value="Tetracyclin repressor-like, C-terminal domain"/>
    <property type="match status" value="1"/>
</dbReference>
<dbReference type="PANTHER" id="PTHR30055:SF234">
    <property type="entry name" value="HTH-TYPE TRANSCRIPTIONAL REGULATOR BETI"/>
    <property type="match status" value="1"/>
</dbReference>
<comment type="caution">
    <text evidence="6">The sequence shown here is derived from an EMBL/GenBank/DDBJ whole genome shotgun (WGS) entry which is preliminary data.</text>
</comment>
<keyword evidence="2 4" id="KW-0238">DNA-binding</keyword>
<dbReference type="Pfam" id="PF00440">
    <property type="entry name" value="TetR_N"/>
    <property type="match status" value="1"/>
</dbReference>
<proteinExistence type="predicted"/>
<keyword evidence="7" id="KW-1185">Reference proteome</keyword>
<keyword evidence="1" id="KW-0805">Transcription regulation</keyword>
<dbReference type="PROSITE" id="PS01081">
    <property type="entry name" value="HTH_TETR_1"/>
    <property type="match status" value="1"/>
</dbReference>
<evidence type="ECO:0000313" key="7">
    <source>
        <dbReference type="Proteomes" id="UP001500689"/>
    </source>
</evidence>
<evidence type="ECO:0000313" key="6">
    <source>
        <dbReference type="EMBL" id="GAA3527467.1"/>
    </source>
</evidence>
<dbReference type="SUPFAM" id="SSF46689">
    <property type="entry name" value="Homeodomain-like"/>
    <property type="match status" value="1"/>
</dbReference>
<dbReference type="Gene3D" id="1.10.357.10">
    <property type="entry name" value="Tetracycline Repressor, domain 2"/>
    <property type="match status" value="1"/>
</dbReference>
<dbReference type="InterPro" id="IPR049445">
    <property type="entry name" value="TetR_SbtR-like_C"/>
</dbReference>
<dbReference type="Proteomes" id="UP001500689">
    <property type="component" value="Unassembled WGS sequence"/>
</dbReference>
<evidence type="ECO:0000256" key="2">
    <source>
        <dbReference type="ARBA" id="ARBA00023125"/>
    </source>
</evidence>
<evidence type="ECO:0000256" key="3">
    <source>
        <dbReference type="ARBA" id="ARBA00023163"/>
    </source>
</evidence>
<feature type="domain" description="HTH tetR-type" evidence="5">
    <location>
        <begin position="20"/>
        <end position="79"/>
    </location>
</feature>
<feature type="DNA-binding region" description="H-T-H motif" evidence="4">
    <location>
        <begin position="42"/>
        <end position="61"/>
    </location>
</feature>
<gene>
    <name evidence="6" type="ORF">GCM10022222_08090</name>
</gene>
<reference evidence="7" key="1">
    <citation type="journal article" date="2019" name="Int. J. Syst. Evol. Microbiol.">
        <title>The Global Catalogue of Microorganisms (GCM) 10K type strain sequencing project: providing services to taxonomists for standard genome sequencing and annotation.</title>
        <authorList>
            <consortium name="The Broad Institute Genomics Platform"/>
            <consortium name="The Broad Institute Genome Sequencing Center for Infectious Disease"/>
            <person name="Wu L."/>
            <person name="Ma J."/>
        </authorList>
    </citation>
    <scope>NUCLEOTIDE SEQUENCE [LARGE SCALE GENOMIC DNA]</scope>
    <source>
        <strain evidence="7">JCM 16898</strain>
    </source>
</reference>
<accession>A0ABP6V5N0</accession>
<evidence type="ECO:0000259" key="5">
    <source>
        <dbReference type="PROSITE" id="PS50977"/>
    </source>
</evidence>
<dbReference type="PANTHER" id="PTHR30055">
    <property type="entry name" value="HTH-TYPE TRANSCRIPTIONAL REGULATOR RUTR"/>
    <property type="match status" value="1"/>
</dbReference>
<dbReference type="PRINTS" id="PR00455">
    <property type="entry name" value="HTHTETR"/>
</dbReference>
<protein>
    <recommendedName>
        <fullName evidence="5">HTH tetR-type domain-containing protein</fullName>
    </recommendedName>
</protein>
<evidence type="ECO:0000256" key="1">
    <source>
        <dbReference type="ARBA" id="ARBA00023015"/>
    </source>
</evidence>
<organism evidence="6 7">
    <name type="scientific">Amycolatopsis ultiminotia</name>
    <dbReference type="NCBI Taxonomy" id="543629"/>
    <lineage>
        <taxon>Bacteria</taxon>
        <taxon>Bacillati</taxon>
        <taxon>Actinomycetota</taxon>
        <taxon>Actinomycetes</taxon>
        <taxon>Pseudonocardiales</taxon>
        <taxon>Pseudonocardiaceae</taxon>
        <taxon>Amycolatopsis</taxon>
    </lineage>
</organism>
<dbReference type="InterPro" id="IPR009057">
    <property type="entry name" value="Homeodomain-like_sf"/>
</dbReference>
<dbReference type="PROSITE" id="PS50977">
    <property type="entry name" value="HTH_TETR_2"/>
    <property type="match status" value="1"/>
</dbReference>
<dbReference type="InterPro" id="IPR036271">
    <property type="entry name" value="Tet_transcr_reg_TetR-rel_C_sf"/>
</dbReference>
<dbReference type="InterPro" id="IPR023772">
    <property type="entry name" value="DNA-bd_HTH_TetR-type_CS"/>
</dbReference>
<dbReference type="Pfam" id="PF21597">
    <property type="entry name" value="TetR_C_43"/>
    <property type="match status" value="1"/>
</dbReference>
<name>A0ABP6V5N0_9PSEU</name>